<evidence type="ECO:0000313" key="2">
    <source>
        <dbReference type="EMBL" id="KAF7412182.1"/>
    </source>
</evidence>
<keyword evidence="3" id="KW-1185">Reference proteome</keyword>
<name>A0A834KUC7_VESVU</name>
<dbReference type="Proteomes" id="UP000614350">
    <property type="component" value="Unassembled WGS sequence"/>
</dbReference>
<gene>
    <name evidence="2" type="ORF">HZH66_001078</name>
</gene>
<feature type="compositionally biased region" description="Basic and acidic residues" evidence="1">
    <location>
        <begin position="59"/>
        <end position="83"/>
    </location>
</feature>
<evidence type="ECO:0000256" key="1">
    <source>
        <dbReference type="SAM" id="MobiDB-lite"/>
    </source>
</evidence>
<reference evidence="2" key="1">
    <citation type="journal article" date="2020" name="G3 (Bethesda)">
        <title>High-Quality Assemblies for Three Invasive Social Wasps from the &lt;i&gt;Vespula&lt;/i&gt; Genus.</title>
        <authorList>
            <person name="Harrop T.W.R."/>
            <person name="Guhlin J."/>
            <person name="McLaughlin G.M."/>
            <person name="Permina E."/>
            <person name="Stockwell P."/>
            <person name="Gilligan J."/>
            <person name="Le Lec M.F."/>
            <person name="Gruber M.A.M."/>
            <person name="Quinn O."/>
            <person name="Lovegrove M."/>
            <person name="Duncan E.J."/>
            <person name="Remnant E.J."/>
            <person name="Van Eeckhoven J."/>
            <person name="Graham B."/>
            <person name="Knapp R.A."/>
            <person name="Langford K.W."/>
            <person name="Kronenberg Z."/>
            <person name="Press M.O."/>
            <person name="Eacker S.M."/>
            <person name="Wilson-Rankin E.E."/>
            <person name="Purcell J."/>
            <person name="Lester P.J."/>
            <person name="Dearden P.K."/>
        </authorList>
    </citation>
    <scope>NUCLEOTIDE SEQUENCE</scope>
    <source>
        <strain evidence="2">Marl-1</strain>
    </source>
</reference>
<dbReference type="EMBL" id="JACSEA010000001">
    <property type="protein sequence ID" value="KAF7412182.1"/>
    <property type="molecule type" value="Genomic_DNA"/>
</dbReference>
<comment type="caution">
    <text evidence="2">The sequence shown here is derived from an EMBL/GenBank/DDBJ whole genome shotgun (WGS) entry which is preliminary data.</text>
</comment>
<protein>
    <submittedName>
        <fullName evidence="2">Uncharacterized protein</fullName>
    </submittedName>
</protein>
<feature type="region of interest" description="Disordered" evidence="1">
    <location>
        <begin position="50"/>
        <end position="83"/>
    </location>
</feature>
<proteinExistence type="predicted"/>
<accession>A0A834KUC7</accession>
<evidence type="ECO:0000313" key="3">
    <source>
        <dbReference type="Proteomes" id="UP000614350"/>
    </source>
</evidence>
<sequence length="99" mass="11024">MVVEGPTVCSRSYQERKTFRGLAPSLCVLSQAYNLKQAVKPTIRIRVASSTSPANVLGKEPETEPEERKEEGDNHGEATEKRELYTIAANNVSFLHLYS</sequence>
<dbReference type="AlphaFoldDB" id="A0A834KUC7"/>
<organism evidence="2 3">
    <name type="scientific">Vespula vulgaris</name>
    <name type="common">Yellow jacket</name>
    <name type="synonym">Wasp</name>
    <dbReference type="NCBI Taxonomy" id="7454"/>
    <lineage>
        <taxon>Eukaryota</taxon>
        <taxon>Metazoa</taxon>
        <taxon>Ecdysozoa</taxon>
        <taxon>Arthropoda</taxon>
        <taxon>Hexapoda</taxon>
        <taxon>Insecta</taxon>
        <taxon>Pterygota</taxon>
        <taxon>Neoptera</taxon>
        <taxon>Endopterygota</taxon>
        <taxon>Hymenoptera</taxon>
        <taxon>Apocrita</taxon>
        <taxon>Aculeata</taxon>
        <taxon>Vespoidea</taxon>
        <taxon>Vespidae</taxon>
        <taxon>Vespinae</taxon>
        <taxon>Vespula</taxon>
    </lineage>
</organism>